<protein>
    <submittedName>
        <fullName evidence="6">Transposase</fullName>
    </submittedName>
</protein>
<feature type="domain" description="Cas12f1-like TNB" evidence="4">
    <location>
        <begin position="125"/>
        <end position="147"/>
    </location>
</feature>
<dbReference type="InterPro" id="IPR010095">
    <property type="entry name" value="Cas12f1-like_TNB"/>
</dbReference>
<keyword evidence="2" id="KW-0862">Zinc</keyword>
<dbReference type="InterPro" id="IPR021027">
    <property type="entry name" value="Transposase_put_HTH"/>
</dbReference>
<evidence type="ECO:0000259" key="4">
    <source>
        <dbReference type="Pfam" id="PF07282"/>
    </source>
</evidence>
<proteinExistence type="predicted"/>
<evidence type="ECO:0000256" key="3">
    <source>
        <dbReference type="ARBA" id="ARBA00023125"/>
    </source>
</evidence>
<evidence type="ECO:0000313" key="6">
    <source>
        <dbReference type="EMBL" id="MBB4778052.1"/>
    </source>
</evidence>
<accession>A0A7W7IJ45</accession>
<evidence type="ECO:0000256" key="2">
    <source>
        <dbReference type="ARBA" id="ARBA00022833"/>
    </source>
</evidence>
<dbReference type="AlphaFoldDB" id="A0A7W7IJ45"/>
<organism evidence="6 7">
    <name type="scientific">Actinomadura livida</name>
    <dbReference type="NCBI Taxonomy" id="79909"/>
    <lineage>
        <taxon>Bacteria</taxon>
        <taxon>Bacillati</taxon>
        <taxon>Actinomycetota</taxon>
        <taxon>Actinomycetes</taxon>
        <taxon>Streptosporangiales</taxon>
        <taxon>Thermomonosporaceae</taxon>
        <taxon>Actinomadura</taxon>
    </lineage>
</organism>
<keyword evidence="3" id="KW-0238">DNA-binding</keyword>
<comment type="caution">
    <text evidence="6">The sequence shown here is derived from an EMBL/GenBank/DDBJ whole genome shotgun (WGS) entry which is preliminary data.</text>
</comment>
<sequence length="177" mass="19655">MSRYRLCPTPVQEAGLLEHCGHARFVWNLAVEQHAWWTPSRGPAPGYVAQARQLTGARAANPWLAAGSQTVQQQALRDFAQAMANFFTGTHRRPTWRKAGRHEGFRIVGRRGRQWDVRRVSRKVQAVFRCVACGHQDNADVNAAINIRTAAGHAAAAREGPRVTGPVHREPQLVLLA</sequence>
<evidence type="ECO:0000256" key="1">
    <source>
        <dbReference type="ARBA" id="ARBA00022723"/>
    </source>
</evidence>
<dbReference type="Pfam" id="PF12323">
    <property type="entry name" value="HTH_OrfB_IS605"/>
    <property type="match status" value="1"/>
</dbReference>
<dbReference type="RefSeq" id="WP_184888904.1">
    <property type="nucleotide sequence ID" value="NZ_JACHMV010000001.1"/>
</dbReference>
<gene>
    <name evidence="6" type="ORF">F4557_006470</name>
</gene>
<dbReference type="Proteomes" id="UP000549343">
    <property type="component" value="Unassembled WGS sequence"/>
</dbReference>
<dbReference type="GO" id="GO:0046872">
    <property type="term" value="F:metal ion binding"/>
    <property type="evidence" value="ECO:0007669"/>
    <property type="project" value="UniProtKB-KW"/>
</dbReference>
<name>A0A7W7IJ45_9ACTN</name>
<dbReference type="EMBL" id="JACHMV010000001">
    <property type="protein sequence ID" value="MBB4778052.1"/>
    <property type="molecule type" value="Genomic_DNA"/>
</dbReference>
<keyword evidence="1" id="KW-0479">Metal-binding</keyword>
<dbReference type="GO" id="GO:0003677">
    <property type="term" value="F:DNA binding"/>
    <property type="evidence" value="ECO:0007669"/>
    <property type="project" value="UniProtKB-KW"/>
</dbReference>
<evidence type="ECO:0000313" key="7">
    <source>
        <dbReference type="Proteomes" id="UP000549343"/>
    </source>
</evidence>
<feature type="domain" description="Transposase putative helix-turn-helix" evidence="5">
    <location>
        <begin position="3"/>
        <end position="37"/>
    </location>
</feature>
<reference evidence="6 7" key="1">
    <citation type="submission" date="2020-08" db="EMBL/GenBank/DDBJ databases">
        <title>Sequencing the genomes of 1000 actinobacteria strains.</title>
        <authorList>
            <person name="Klenk H.-P."/>
        </authorList>
    </citation>
    <scope>NUCLEOTIDE SEQUENCE [LARGE SCALE GENOMIC DNA]</scope>
    <source>
        <strain evidence="6 7">DSM 44772</strain>
    </source>
</reference>
<evidence type="ECO:0000259" key="5">
    <source>
        <dbReference type="Pfam" id="PF12323"/>
    </source>
</evidence>
<dbReference type="Pfam" id="PF07282">
    <property type="entry name" value="Cas12f1-like_TNB"/>
    <property type="match status" value="1"/>
</dbReference>